<dbReference type="InterPro" id="IPR003607">
    <property type="entry name" value="HD/PDEase_dom"/>
</dbReference>
<dbReference type="PANTHER" id="PTHR47545:SF1">
    <property type="entry name" value="MULTIFUNCTIONAL CCA PROTEIN"/>
    <property type="match status" value="1"/>
</dbReference>
<keyword evidence="2 11" id="KW-0808">Transferase</keyword>
<dbReference type="NCBIfam" id="NF008137">
    <property type="entry name" value="PRK10885.1"/>
    <property type="match status" value="1"/>
</dbReference>
<evidence type="ECO:0000256" key="10">
    <source>
        <dbReference type="ARBA" id="ARBA00022884"/>
    </source>
</evidence>
<dbReference type="EC" id="2.7.7.72" evidence="11"/>
<dbReference type="InterPro" id="IPR006674">
    <property type="entry name" value="HD_domain"/>
</dbReference>
<evidence type="ECO:0000256" key="6">
    <source>
        <dbReference type="ARBA" id="ARBA00022741"/>
    </source>
</evidence>
<keyword evidence="11" id="KW-0511">Multifunctional enzyme</keyword>
<accession>C9YE21</accession>
<sequence>MCPACWHCQACRPGSPARWRRKTFWTLKNPTACNAEPLPQPAPSMHASSPAHTHSTGTFLVGGAVRDALLGLEVKDRDWVVVGSSPQQMLDAGYLAVGKDFPVFLHPRTQEEYALARTERKTAPGYKGFAVHAAPDVTLEEDLARRDLTINSIAARADYTGANGTFDTKNLIDPFSGQADLQMRVLRHVTPAFREDPVRILRVARFAARFTDFTVAPETTALMQTMVEDGEVDHLVPERVWQEIAKGLMEARPSRMFEVLRSCGAMKRLLPELDRLWGVPQSPEYHPEVDTGVHFMLVLDRAAQLDAPLAVRFACLGHDLGKGTTPADVLPRHIGHEERSARLLKGVCRRLRVPNDCAELADVVAREHGNIHRSGSLNAAALLRLLERCDAIRKPERFRAALLACQCDAQGRLGLHDAPYPQAQRLGQALDLALAVATDSIAARAISMGATGPKIGKFIQTARAEAIAAGLPAAIAA</sequence>
<evidence type="ECO:0000256" key="11">
    <source>
        <dbReference type="HAMAP-Rule" id="MF_01261"/>
    </source>
</evidence>
<protein>
    <recommendedName>
        <fullName evidence="11">Multifunctional CCA protein</fullName>
    </recommendedName>
    <domain>
        <recommendedName>
            <fullName evidence="11">CCA-adding enzyme</fullName>
            <ecNumber evidence="11">2.7.7.72</ecNumber>
        </recommendedName>
        <alternativeName>
            <fullName evidence="11">CCA tRNA nucleotidyltransferase</fullName>
        </alternativeName>
        <alternativeName>
            <fullName evidence="11">tRNA CCA-pyrophosphorylase</fullName>
        </alternativeName>
        <alternativeName>
            <fullName evidence="11">tRNA adenylyl-/cytidylyl-transferase</fullName>
        </alternativeName>
        <alternativeName>
            <fullName evidence="11">tRNA nucleotidyltransferase</fullName>
        </alternativeName>
        <alternativeName>
            <fullName evidence="11">tRNA-NT</fullName>
        </alternativeName>
    </domain>
    <domain>
        <recommendedName>
            <fullName evidence="11">2'-nucleotidase</fullName>
            <ecNumber evidence="11">3.1.3.-</ecNumber>
        </recommendedName>
    </domain>
    <domain>
        <recommendedName>
            <fullName evidence="11">2',3'-cyclic phosphodiesterase</fullName>
            <ecNumber evidence="11">3.1.4.-</ecNumber>
        </recommendedName>
    </domain>
    <domain>
        <recommendedName>
            <fullName evidence="11">Phosphatase</fullName>
        </recommendedName>
    </domain>
</protein>
<dbReference type="GO" id="GO:0005524">
    <property type="term" value="F:ATP binding"/>
    <property type="evidence" value="ECO:0007669"/>
    <property type="project" value="UniProtKB-UniRule"/>
</dbReference>
<comment type="function">
    <text evidence="11">Catalyzes the addition and repair of the essential 3'-terminal CCA sequence in tRNAs without using a nucleic acid template. Adds these three nucleotides in the order of C, C, and A to the tRNA nucleotide-73, using CTP and ATP as substrates and producing inorganic pyrophosphate. tRNA 3'-terminal CCA addition is required both for tRNA processing and repair. Also involved in tRNA surveillance by mediating tandem CCA addition to generate a CCACCA at the 3' terminus of unstable tRNAs. While stable tRNAs receive only 3'-terminal CCA, unstable tRNAs are marked with CCACCA and rapidly degraded.</text>
</comment>
<dbReference type="CDD" id="cd05398">
    <property type="entry name" value="NT_ClassII-CCAase"/>
    <property type="match status" value="1"/>
</dbReference>
<evidence type="ECO:0000256" key="8">
    <source>
        <dbReference type="ARBA" id="ARBA00022840"/>
    </source>
</evidence>
<feature type="domain" description="HD" evidence="12">
    <location>
        <begin position="291"/>
        <end position="392"/>
    </location>
</feature>
<dbReference type="InterPro" id="IPR043519">
    <property type="entry name" value="NT_sf"/>
</dbReference>
<dbReference type="SUPFAM" id="SSF81891">
    <property type="entry name" value="Poly A polymerase C-terminal region-like"/>
    <property type="match status" value="1"/>
</dbReference>
<comment type="domain">
    <text evidence="11">Comprises two domains: an N-terminal domain containing the nucleotidyltransferase activity and a C-terminal HD domain associated with both phosphodiesterase and phosphatase activities.</text>
</comment>
<evidence type="ECO:0000256" key="7">
    <source>
        <dbReference type="ARBA" id="ARBA00022800"/>
    </source>
</evidence>
<feature type="binding site" evidence="11">
    <location>
        <position position="63"/>
    </location>
    <ligand>
        <name>ATP</name>
        <dbReference type="ChEBI" id="CHEBI:30616"/>
    </ligand>
</feature>
<comment type="subunit">
    <text evidence="11">Monomer. Can also form homodimers and oligomers.</text>
</comment>
<evidence type="ECO:0000256" key="2">
    <source>
        <dbReference type="ARBA" id="ARBA00022679"/>
    </source>
</evidence>
<dbReference type="GO" id="GO:0004810">
    <property type="term" value="F:CCA tRNA nucleotidyltransferase activity"/>
    <property type="evidence" value="ECO:0007669"/>
    <property type="project" value="UniProtKB-UniRule"/>
</dbReference>
<evidence type="ECO:0000313" key="13">
    <source>
        <dbReference type="EMBL" id="CBA31668.1"/>
    </source>
</evidence>
<dbReference type="Pfam" id="PF01966">
    <property type="entry name" value="HD"/>
    <property type="match status" value="1"/>
</dbReference>
<comment type="miscellaneous">
    <text evidence="11">A single active site specifically recognizes both ATP and CTP and is responsible for their addition.</text>
</comment>
<feature type="binding site" evidence="11">
    <location>
        <position position="205"/>
    </location>
    <ligand>
        <name>ATP</name>
        <dbReference type="ChEBI" id="CHEBI:30616"/>
    </ligand>
</feature>
<gene>
    <name evidence="11 13" type="primary">cca</name>
    <name evidence="13" type="ORF">Csp_D28270</name>
</gene>
<dbReference type="HAMAP" id="MF_01261">
    <property type="entry name" value="CCA_bact_type1"/>
    <property type="match status" value="1"/>
</dbReference>
<feature type="binding site" evidence="11">
    <location>
        <position position="202"/>
    </location>
    <ligand>
        <name>ATP</name>
        <dbReference type="ChEBI" id="CHEBI:30616"/>
    </ligand>
</feature>
<keyword evidence="3 11" id="KW-0819">tRNA processing</keyword>
<keyword evidence="5 11" id="KW-0479">Metal-binding</keyword>
<evidence type="ECO:0000256" key="5">
    <source>
        <dbReference type="ARBA" id="ARBA00022723"/>
    </source>
</evidence>
<keyword evidence="11" id="KW-0378">Hydrolase</keyword>
<keyword evidence="4 11" id="KW-0548">Nucleotidyltransferase</keyword>
<keyword evidence="7 11" id="KW-0692">RNA repair</keyword>
<dbReference type="SUPFAM" id="SSF81301">
    <property type="entry name" value="Nucleotidyltransferase"/>
    <property type="match status" value="1"/>
</dbReference>
<reference evidence="13" key="1">
    <citation type="journal article" date="2010" name="Nature">
        <title>The Dynamic genome of Hydra.</title>
        <authorList>
            <person name="Chapman J.A."/>
            <person name="Kirkness E.F."/>
            <person name="Simakov O."/>
            <person name="Hampson S.E."/>
            <person name="Mitros T."/>
            <person name="Weinmaier T."/>
            <person name="Rattei T."/>
            <person name="Balasubramanian P.G."/>
            <person name="Borman J."/>
            <person name="Busam D."/>
            <person name="Disbennett K."/>
            <person name="Pfannkoch C."/>
            <person name="Sumin N."/>
            <person name="Sutton G."/>
            <person name="Viswanathan L."/>
            <person name="Walenz B."/>
            <person name="Goodstein D.M."/>
            <person name="Hellsten U."/>
            <person name="Kawashima T."/>
            <person name="Prochnik S.E."/>
            <person name="Putnam N.H."/>
            <person name="Shu S."/>
            <person name="Blumberg B."/>
            <person name="Dana C.E."/>
            <person name="Gee L."/>
            <person name="Kibler D.F."/>
            <person name="Law L."/>
            <person name="Lindgens D."/>
            <person name="Martinez D.E."/>
            <person name="Peng J."/>
            <person name="Wigge P.A."/>
            <person name="Bertulat B."/>
            <person name="Guder C."/>
            <person name="Nakamura Y."/>
            <person name="Ozbek S."/>
            <person name="Watanabe H."/>
            <person name="Khalturin K."/>
            <person name="Hemmrich G."/>
            <person name="Franke A."/>
            <person name="Augustin R."/>
            <person name="Fraune S."/>
            <person name="Hayakawa E."/>
            <person name="Hayakawa S."/>
            <person name="Hirose M."/>
            <person name="Hwang J."/>
            <person name="Ikeo K."/>
            <person name="Nishimiya-Fujisawa C."/>
            <person name="Ogura A."/>
            <person name="Takahashi T."/>
            <person name="Steinmetz P.R."/>
            <person name="Zhang X."/>
            <person name="Aufschnaiter R."/>
            <person name="Eder M.K."/>
            <person name="Gorny A.K."/>
            <person name="Salvenmoser W."/>
            <person name="Heimberg A.M."/>
            <person name="Wheeler B.M."/>
            <person name="Peterson K.J."/>
            <person name="Boettger A."/>
            <person name="Tischler P."/>
            <person name="Wolf A."/>
            <person name="Gojobori T."/>
            <person name="Remington K.A."/>
            <person name="Strausberg R.L."/>
            <person name="Venter J."/>
            <person name="Technau U."/>
            <person name="Hobmayer B."/>
            <person name="Bosch T.C."/>
            <person name="Holstein T.W."/>
            <person name="Fujisawa T."/>
            <person name="Bode H.R."/>
            <person name="David C.N."/>
            <person name="Rokhsar D.S."/>
            <person name="Steele R.E."/>
        </authorList>
    </citation>
    <scope>NUCLEOTIDE SEQUENCE</scope>
</reference>
<feature type="binding site" evidence="11">
    <location>
        <position position="202"/>
    </location>
    <ligand>
        <name>CTP</name>
        <dbReference type="ChEBI" id="CHEBI:37563"/>
    </ligand>
</feature>
<dbReference type="GO" id="GO:0000049">
    <property type="term" value="F:tRNA binding"/>
    <property type="evidence" value="ECO:0007669"/>
    <property type="project" value="UniProtKB-UniRule"/>
</dbReference>
<dbReference type="AlphaFoldDB" id="C9YE21"/>
<comment type="cofactor">
    <cofactor evidence="11">
        <name>Ni(2+)</name>
        <dbReference type="ChEBI" id="CHEBI:49786"/>
    </cofactor>
    <text evidence="11">Nickel for phosphatase activity.</text>
</comment>
<comment type="cofactor">
    <cofactor evidence="11">
        <name>Mg(2+)</name>
        <dbReference type="ChEBI" id="CHEBI:18420"/>
    </cofactor>
    <text evidence="11">Magnesium is required for nucleotidyltransferase activity.</text>
</comment>
<dbReference type="PANTHER" id="PTHR47545">
    <property type="entry name" value="MULTIFUNCTIONAL CCA PROTEIN"/>
    <property type="match status" value="1"/>
</dbReference>
<dbReference type="GO" id="GO:0004112">
    <property type="term" value="F:cyclic-nucleotide phosphodiesterase activity"/>
    <property type="evidence" value="ECO:0007669"/>
    <property type="project" value="UniProtKB-UniRule"/>
</dbReference>
<feature type="binding site" evidence="11">
    <location>
        <position position="146"/>
    </location>
    <ligand>
        <name>CTP</name>
        <dbReference type="ChEBI" id="CHEBI:37563"/>
    </ligand>
</feature>
<comment type="similarity">
    <text evidence="11">Belongs to the tRNA nucleotidyltransferase/poly(A) polymerase family. Bacterial CCA-adding enzyme type 1 subfamily.</text>
</comment>
<feature type="binding site" evidence="11">
    <location>
        <position position="66"/>
    </location>
    <ligand>
        <name>ATP</name>
        <dbReference type="ChEBI" id="CHEBI:30616"/>
    </ligand>
</feature>
<name>C9YE21_CURXX</name>
<dbReference type="EC" id="3.1.4.-" evidence="11"/>
<evidence type="ECO:0000259" key="12">
    <source>
        <dbReference type="PROSITE" id="PS51831"/>
    </source>
</evidence>
<dbReference type="InterPro" id="IPR002646">
    <property type="entry name" value="PolA_pol_head_dom"/>
</dbReference>
<dbReference type="GO" id="GO:0001680">
    <property type="term" value="P:tRNA 3'-terminal CCA addition"/>
    <property type="evidence" value="ECO:0007669"/>
    <property type="project" value="UniProtKB-UniRule"/>
</dbReference>
<organism evidence="13">
    <name type="scientific">Curvibacter symbiont subsp. Hydra magnipapillata</name>
    <dbReference type="NCBI Taxonomy" id="667019"/>
    <lineage>
        <taxon>Bacteria</taxon>
        <taxon>Pseudomonadati</taxon>
        <taxon>Pseudomonadota</taxon>
        <taxon>Betaproteobacteria</taxon>
        <taxon>Burkholderiales</taxon>
        <taxon>Comamonadaceae</taxon>
        <taxon>Curvibacter</taxon>
    </lineage>
</organism>
<dbReference type="Pfam" id="PF01743">
    <property type="entry name" value="PolyA_pol"/>
    <property type="match status" value="1"/>
</dbReference>
<evidence type="ECO:0000256" key="1">
    <source>
        <dbReference type="ARBA" id="ARBA00022596"/>
    </source>
</evidence>
<keyword evidence="8 11" id="KW-0067">ATP-binding</keyword>
<proteinExistence type="inferred from homology"/>
<dbReference type="InterPro" id="IPR032828">
    <property type="entry name" value="PolyA_RNA-bd"/>
</dbReference>
<dbReference type="PROSITE" id="PS51831">
    <property type="entry name" value="HD"/>
    <property type="match status" value="1"/>
</dbReference>
<dbReference type="InterPro" id="IPR012006">
    <property type="entry name" value="CCA_bact"/>
</dbReference>
<keyword evidence="10 11" id="KW-0694">RNA-binding</keyword>
<feature type="binding site" evidence="11">
    <location>
        <position position="76"/>
    </location>
    <ligand>
        <name>Mg(2+)</name>
        <dbReference type="ChEBI" id="CHEBI:18420"/>
    </ligand>
</feature>
<keyword evidence="9 11" id="KW-0460">Magnesium</keyword>
<comment type="catalytic activity">
    <reaction evidence="11">
        <text>a tRNA precursor + 2 CTP + ATP = a tRNA with a 3' CCA end + 3 diphosphate</text>
        <dbReference type="Rhea" id="RHEA:14433"/>
        <dbReference type="Rhea" id="RHEA-COMP:10465"/>
        <dbReference type="Rhea" id="RHEA-COMP:10468"/>
        <dbReference type="ChEBI" id="CHEBI:30616"/>
        <dbReference type="ChEBI" id="CHEBI:33019"/>
        <dbReference type="ChEBI" id="CHEBI:37563"/>
        <dbReference type="ChEBI" id="CHEBI:74896"/>
        <dbReference type="ChEBI" id="CHEBI:83071"/>
        <dbReference type="EC" id="2.7.7.72"/>
    </reaction>
</comment>
<feature type="binding site" evidence="11">
    <location>
        <position position="66"/>
    </location>
    <ligand>
        <name>CTP</name>
        <dbReference type="ChEBI" id="CHEBI:37563"/>
    </ligand>
</feature>
<dbReference type="GO" id="GO:0016791">
    <property type="term" value="F:phosphatase activity"/>
    <property type="evidence" value="ECO:0007669"/>
    <property type="project" value="UniProtKB-UniRule"/>
</dbReference>
<evidence type="ECO:0000256" key="9">
    <source>
        <dbReference type="ARBA" id="ARBA00022842"/>
    </source>
</evidence>
<evidence type="ECO:0000256" key="3">
    <source>
        <dbReference type="ARBA" id="ARBA00022694"/>
    </source>
</evidence>
<comment type="catalytic activity">
    <reaction evidence="11">
        <text>a tRNA with a 3' CCA end + 2 CTP + ATP = a tRNA with a 3' CCACCA end + 3 diphosphate</text>
        <dbReference type="Rhea" id="RHEA:76235"/>
        <dbReference type="Rhea" id="RHEA-COMP:10468"/>
        <dbReference type="Rhea" id="RHEA-COMP:18655"/>
        <dbReference type="ChEBI" id="CHEBI:30616"/>
        <dbReference type="ChEBI" id="CHEBI:33019"/>
        <dbReference type="ChEBI" id="CHEBI:37563"/>
        <dbReference type="ChEBI" id="CHEBI:83071"/>
        <dbReference type="ChEBI" id="CHEBI:195187"/>
    </reaction>
</comment>
<dbReference type="InterPro" id="IPR050124">
    <property type="entry name" value="tRNA_CCA-adding_enzyme"/>
</dbReference>
<dbReference type="GO" id="GO:0160016">
    <property type="term" value="F:CCACCA tRNA nucleotidyltransferase activity"/>
    <property type="evidence" value="ECO:0007669"/>
    <property type="project" value="RHEA"/>
</dbReference>
<keyword evidence="1 11" id="KW-0533">Nickel</keyword>
<dbReference type="EC" id="3.1.3.-" evidence="11"/>
<dbReference type="CDD" id="cd00077">
    <property type="entry name" value="HDc"/>
    <property type="match status" value="1"/>
</dbReference>
<dbReference type="GO" id="GO:0000287">
    <property type="term" value="F:magnesium ion binding"/>
    <property type="evidence" value="ECO:0007669"/>
    <property type="project" value="UniProtKB-UniRule"/>
</dbReference>
<feature type="binding site" evidence="11">
    <location>
        <position position="78"/>
    </location>
    <ligand>
        <name>Mg(2+)</name>
        <dbReference type="ChEBI" id="CHEBI:18420"/>
    </ligand>
</feature>
<dbReference type="GO" id="GO:0042245">
    <property type="term" value="P:RNA repair"/>
    <property type="evidence" value="ECO:0007669"/>
    <property type="project" value="UniProtKB-KW"/>
</dbReference>
<dbReference type="Gene3D" id="3.30.460.10">
    <property type="entry name" value="Beta Polymerase, domain 2"/>
    <property type="match status" value="1"/>
</dbReference>
<dbReference type="Pfam" id="PF12627">
    <property type="entry name" value="PolyA_pol_RNAbd"/>
    <property type="match status" value="1"/>
</dbReference>
<keyword evidence="6 11" id="KW-0547">Nucleotide-binding</keyword>
<evidence type="ECO:0000256" key="4">
    <source>
        <dbReference type="ARBA" id="ARBA00022695"/>
    </source>
</evidence>
<feature type="binding site" evidence="11">
    <location>
        <position position="63"/>
    </location>
    <ligand>
        <name>CTP</name>
        <dbReference type="ChEBI" id="CHEBI:37563"/>
    </ligand>
</feature>
<dbReference type="Gene3D" id="1.10.3090.10">
    <property type="entry name" value="cca-adding enzyme, domain 2"/>
    <property type="match status" value="1"/>
</dbReference>
<feature type="binding site" evidence="11">
    <location>
        <position position="146"/>
    </location>
    <ligand>
        <name>ATP</name>
        <dbReference type="ChEBI" id="CHEBI:30616"/>
    </ligand>
</feature>
<feature type="binding site" evidence="11">
    <location>
        <position position="205"/>
    </location>
    <ligand>
        <name>CTP</name>
        <dbReference type="ChEBI" id="CHEBI:37563"/>
    </ligand>
</feature>
<dbReference type="EMBL" id="FN543107">
    <property type="protein sequence ID" value="CBA31668.1"/>
    <property type="molecule type" value="Genomic_DNA"/>
</dbReference>